<comment type="caution">
    <text evidence="5">The sequence shown here is derived from an EMBL/GenBank/DDBJ whole genome shotgun (WGS) entry which is preliminary data.</text>
</comment>
<dbReference type="AlphaFoldDB" id="A0A7W3TKL2"/>
<evidence type="ECO:0000256" key="4">
    <source>
        <dbReference type="SAM" id="Phobius"/>
    </source>
</evidence>
<organism evidence="5 6">
    <name type="scientific">Marilutibacter spongiae</name>
    <dbReference type="NCBI Taxonomy" id="2025720"/>
    <lineage>
        <taxon>Bacteria</taxon>
        <taxon>Pseudomonadati</taxon>
        <taxon>Pseudomonadota</taxon>
        <taxon>Gammaproteobacteria</taxon>
        <taxon>Lysobacterales</taxon>
        <taxon>Lysobacteraceae</taxon>
        <taxon>Marilutibacter</taxon>
    </lineage>
</organism>
<dbReference type="RefSeq" id="WP_182685807.1">
    <property type="nucleotide sequence ID" value="NZ_JACHTF010000005.1"/>
</dbReference>
<feature type="transmembrane region" description="Helical" evidence="4">
    <location>
        <begin position="104"/>
        <end position="123"/>
    </location>
</feature>
<dbReference type="EMBL" id="JACHTF010000005">
    <property type="protein sequence ID" value="MBB1060093.1"/>
    <property type="molecule type" value="Genomic_DNA"/>
</dbReference>
<evidence type="ECO:0000313" key="5">
    <source>
        <dbReference type="EMBL" id="MBB1060093.1"/>
    </source>
</evidence>
<dbReference type="PANTHER" id="PTHR43596:SF1">
    <property type="entry name" value="ADP,ATP CARRIER PROTEIN"/>
    <property type="match status" value="1"/>
</dbReference>
<dbReference type="Proteomes" id="UP000523196">
    <property type="component" value="Unassembled WGS sequence"/>
</dbReference>
<keyword evidence="6" id="KW-1185">Reference proteome</keyword>
<keyword evidence="3 4" id="KW-0472">Membrane</keyword>
<keyword evidence="2 4" id="KW-1133">Transmembrane helix</keyword>
<feature type="transmembrane region" description="Helical" evidence="4">
    <location>
        <begin position="75"/>
        <end position="97"/>
    </location>
</feature>
<accession>A0A7W3TKL2</accession>
<dbReference type="PANTHER" id="PTHR43596">
    <property type="entry name" value="ADP,ATP CARRIER PROTEIN"/>
    <property type="match status" value="1"/>
</dbReference>
<evidence type="ECO:0000256" key="1">
    <source>
        <dbReference type="ARBA" id="ARBA00022692"/>
    </source>
</evidence>
<dbReference type="GO" id="GO:0022857">
    <property type="term" value="F:transmembrane transporter activity"/>
    <property type="evidence" value="ECO:0007669"/>
    <property type="project" value="InterPro"/>
</dbReference>
<gene>
    <name evidence="5" type="ORF">H4F98_05835</name>
</gene>
<feature type="transmembrane region" description="Helical" evidence="4">
    <location>
        <begin position="322"/>
        <end position="349"/>
    </location>
</feature>
<keyword evidence="1 4" id="KW-0812">Transmembrane</keyword>
<dbReference type="Gene3D" id="1.20.1250.20">
    <property type="entry name" value="MFS general substrate transporter like domains"/>
    <property type="match status" value="1"/>
</dbReference>
<feature type="transmembrane region" description="Helical" evidence="4">
    <location>
        <begin position="251"/>
        <end position="270"/>
    </location>
</feature>
<reference evidence="5 6" key="1">
    <citation type="submission" date="2020-08" db="EMBL/GenBank/DDBJ databases">
        <authorList>
            <person name="Xu S."/>
            <person name="Li A."/>
        </authorList>
    </citation>
    <scope>NUCLEOTIDE SEQUENCE [LARGE SCALE GENOMIC DNA]</scope>
    <source>
        <strain evidence="5 6">119BY6-57</strain>
    </source>
</reference>
<dbReference type="SUPFAM" id="SSF103473">
    <property type="entry name" value="MFS general substrate transporter"/>
    <property type="match status" value="1"/>
</dbReference>
<feature type="transmembrane region" description="Helical" evidence="4">
    <location>
        <begin position="290"/>
        <end position="310"/>
    </location>
</feature>
<name>A0A7W3TKL2_9GAMM</name>
<protein>
    <submittedName>
        <fullName evidence="5">MFS transporter</fullName>
    </submittedName>
</protein>
<evidence type="ECO:0000313" key="6">
    <source>
        <dbReference type="Proteomes" id="UP000523196"/>
    </source>
</evidence>
<dbReference type="Pfam" id="PF07690">
    <property type="entry name" value="MFS_1"/>
    <property type="match status" value="1"/>
</dbReference>
<feature type="transmembrane region" description="Helical" evidence="4">
    <location>
        <begin position="20"/>
        <end position="38"/>
    </location>
</feature>
<evidence type="ECO:0000256" key="2">
    <source>
        <dbReference type="ARBA" id="ARBA00022989"/>
    </source>
</evidence>
<dbReference type="InterPro" id="IPR036259">
    <property type="entry name" value="MFS_trans_sf"/>
</dbReference>
<feature type="transmembrane region" description="Helical" evidence="4">
    <location>
        <begin position="166"/>
        <end position="188"/>
    </location>
</feature>
<feature type="transmembrane region" description="Helical" evidence="4">
    <location>
        <begin position="402"/>
        <end position="427"/>
    </location>
</feature>
<proteinExistence type="predicted"/>
<sequence>MKAWPAGGRRLRAVLAGSPPLWWSLLYFFCLLCGYYVLRPVRDAMGASGDVFAVFPPGLLAWAAGHGVALGDFTLQILFTATFVVMVLLQPLYGALVAHFPRRVFLPVVYLAFIACLFGFHALFAQGVPGRGGLFFVWVAVFNMFAVTVFWSYMADVFDNEDAKRFYGYIGAGGTLGALAGPALTSLLVGVIGVAHLLLVSAAFLGVCLLCIVKLRPWAIRRERLHRDASGEQAMGGSIVAGLKLVVSSPILRALALLMFFGVGVGTLLYNEQAAIVKAFYPDAREATRYYSLIDAAVNTTTLLIQLVLTRWLLRRHGVAPALLLPAFAIVCGYALLAMSPLPVLVAIVQVATRAGEFSLGKPGRETIYTRVDRESRYKGKAVIDTVVYRAGDLSFVWLHKWLALFGSRAVFAVGIGVAACLAMSAWRVVRTQRELPGGDASNTGQA</sequence>
<dbReference type="InterPro" id="IPR011701">
    <property type="entry name" value="MFS"/>
</dbReference>
<feature type="transmembrane region" description="Helical" evidence="4">
    <location>
        <begin position="194"/>
        <end position="215"/>
    </location>
</feature>
<feature type="transmembrane region" description="Helical" evidence="4">
    <location>
        <begin position="50"/>
        <end position="69"/>
    </location>
</feature>
<evidence type="ECO:0000256" key="3">
    <source>
        <dbReference type="ARBA" id="ARBA00023136"/>
    </source>
</evidence>
<feature type="transmembrane region" description="Helical" evidence="4">
    <location>
        <begin position="135"/>
        <end position="154"/>
    </location>
</feature>